<dbReference type="Proteomes" id="UP000694388">
    <property type="component" value="Unplaced"/>
</dbReference>
<keyword evidence="2 4" id="KW-0808">Transferase</keyword>
<protein>
    <recommendedName>
        <fullName evidence="4">Molybdopterin synthase catalytic subunit</fullName>
        <ecNumber evidence="4">2.8.1.12</ecNumber>
    </recommendedName>
    <alternativeName>
        <fullName evidence="4">Molybdenum cofactor synthesis protein 2 large subunit</fullName>
    </alternativeName>
    <alternativeName>
        <fullName evidence="4">Molybdenum cofactor synthesis protein 2B</fullName>
        <shortName evidence="4">MOCS2B</shortName>
    </alternativeName>
</protein>
<feature type="binding site" evidence="4">
    <location>
        <begin position="109"/>
        <end position="110"/>
    </location>
    <ligand>
        <name>substrate</name>
    </ligand>
</feature>
<dbReference type="InterPro" id="IPR003448">
    <property type="entry name" value="Mopterin_biosynth_MoaE"/>
</dbReference>
<evidence type="ECO:0000313" key="5">
    <source>
        <dbReference type="Ensembl" id="ENSEBUP00000025513.1"/>
    </source>
</evidence>
<evidence type="ECO:0000256" key="4">
    <source>
        <dbReference type="HAMAP-Rule" id="MF_03052"/>
    </source>
</evidence>
<comment type="subcellular location">
    <subcellularLocation>
        <location evidence="4">Cytoplasm</location>
        <location evidence="4">Cytosol</location>
    </subcellularLocation>
</comment>
<gene>
    <name evidence="4" type="primary">MOCS2</name>
</gene>
<dbReference type="PANTHER" id="PTHR23404">
    <property type="entry name" value="MOLYBDOPTERIN SYNTHASE RELATED"/>
    <property type="match status" value="1"/>
</dbReference>
<dbReference type="Ensembl" id="ENSEBUT00000026089.1">
    <property type="protein sequence ID" value="ENSEBUP00000025513.1"/>
    <property type="gene ID" value="ENSEBUG00000015724.1"/>
</dbReference>
<evidence type="ECO:0000256" key="2">
    <source>
        <dbReference type="ARBA" id="ARBA00022679"/>
    </source>
</evidence>
<evidence type="ECO:0000313" key="6">
    <source>
        <dbReference type="Proteomes" id="UP000694388"/>
    </source>
</evidence>
<evidence type="ECO:0000256" key="3">
    <source>
        <dbReference type="ARBA" id="ARBA00023150"/>
    </source>
</evidence>
<accession>A0A8C4R646</accession>
<comment type="subunit">
    <text evidence="4">Heterotetramer; composed of 2 small (MOCS2A) and 2 large (MOCS2B) subunits.</text>
</comment>
<dbReference type="CDD" id="cd00756">
    <property type="entry name" value="MoaE"/>
    <property type="match status" value="1"/>
</dbReference>
<reference evidence="5" key="1">
    <citation type="submission" date="2025-08" db="UniProtKB">
        <authorList>
            <consortium name="Ensembl"/>
        </authorList>
    </citation>
    <scope>IDENTIFICATION</scope>
</reference>
<comment type="function">
    <text evidence="4">Catalytic subunit of the molybdopterin synthase complex, a complex that catalyzes the conversion of precursor Z into molybdopterin. Acts by mediating the incorporation of 2 sulfur atoms from thiocarboxylated MOCS2A into precursor Z to generate a dithiolene group.</text>
</comment>
<proteinExistence type="inferred from homology"/>
<dbReference type="UniPathway" id="UPA00344"/>
<dbReference type="GO" id="GO:1990140">
    <property type="term" value="C:molybdopterin synthase complex"/>
    <property type="evidence" value="ECO:0007669"/>
    <property type="project" value="UniProtKB-UniRule"/>
</dbReference>
<comment type="similarity">
    <text evidence="4">Belongs to the MoaE family. MOCS2B subfamily.</text>
</comment>
<feature type="binding site" evidence="4">
    <location>
        <begin position="132"/>
        <end position="134"/>
    </location>
    <ligand>
        <name>substrate</name>
    </ligand>
</feature>
<evidence type="ECO:0000256" key="1">
    <source>
        <dbReference type="ARBA" id="ARBA00022490"/>
    </source>
</evidence>
<dbReference type="Pfam" id="PF02391">
    <property type="entry name" value="MoaE"/>
    <property type="match status" value="1"/>
</dbReference>
<comment type="pathway">
    <text evidence="4">Cofactor biosynthesis; molybdopterin biosynthesis.</text>
</comment>
<reference evidence="5" key="2">
    <citation type="submission" date="2025-09" db="UniProtKB">
        <authorList>
            <consortium name="Ensembl"/>
        </authorList>
    </citation>
    <scope>IDENTIFICATION</scope>
</reference>
<dbReference type="GO" id="GO:0030366">
    <property type="term" value="F:molybdopterin synthase activity"/>
    <property type="evidence" value="ECO:0007669"/>
    <property type="project" value="UniProtKB-UniRule"/>
</dbReference>
<name>A0A8C4R646_EPTBU</name>
<dbReference type="FunFam" id="3.90.1170.40:FF:000002">
    <property type="entry name" value="Molybdopterin synthase catalytic subunit"/>
    <property type="match status" value="1"/>
</dbReference>
<keyword evidence="6" id="KW-1185">Reference proteome</keyword>
<organism evidence="5 6">
    <name type="scientific">Eptatretus burgeri</name>
    <name type="common">Inshore hagfish</name>
    <dbReference type="NCBI Taxonomy" id="7764"/>
    <lineage>
        <taxon>Eukaryota</taxon>
        <taxon>Metazoa</taxon>
        <taxon>Chordata</taxon>
        <taxon>Craniata</taxon>
        <taxon>Vertebrata</taxon>
        <taxon>Cyclostomata</taxon>
        <taxon>Myxini</taxon>
        <taxon>Myxiniformes</taxon>
        <taxon>Myxinidae</taxon>
        <taxon>Eptatretinae</taxon>
        <taxon>Eptatretus</taxon>
    </lineage>
</organism>
<dbReference type="AlphaFoldDB" id="A0A8C4R646"/>
<dbReference type="InterPro" id="IPR036563">
    <property type="entry name" value="MoaE_sf"/>
</dbReference>
<dbReference type="EC" id="2.8.1.12" evidence="4"/>
<keyword evidence="1 4" id="KW-0963">Cytoplasm</keyword>
<dbReference type="SUPFAM" id="SSF54690">
    <property type="entry name" value="Molybdopterin synthase subunit MoaE"/>
    <property type="match status" value="1"/>
</dbReference>
<comment type="miscellaneous">
    <text evidence="4">This protein is produced by a bicistronic gene which also produces the large subunit (MOCS2A).</text>
</comment>
<dbReference type="GeneTree" id="ENSGT00510000047669"/>
<feature type="binding site" evidence="4">
    <location>
        <position position="125"/>
    </location>
    <ligand>
        <name>substrate</name>
    </ligand>
</feature>
<comment type="catalytic activity">
    <reaction evidence="4">
        <text>2 [molybdopterin-synthase sulfur-carrier protein]-C-terminal-Gly-aminoethanethioate + cyclic pyranopterin phosphate + H2O = molybdopterin + 2 [molybdopterin-synthase sulfur-carrier protein]-C-terminal Gly-Gly + 2 H(+)</text>
        <dbReference type="Rhea" id="RHEA:26333"/>
        <dbReference type="Rhea" id="RHEA-COMP:12202"/>
        <dbReference type="Rhea" id="RHEA-COMP:19907"/>
        <dbReference type="ChEBI" id="CHEBI:15377"/>
        <dbReference type="ChEBI" id="CHEBI:15378"/>
        <dbReference type="ChEBI" id="CHEBI:58698"/>
        <dbReference type="ChEBI" id="CHEBI:59648"/>
        <dbReference type="ChEBI" id="CHEBI:90778"/>
        <dbReference type="ChEBI" id="CHEBI:232372"/>
        <dbReference type="EC" id="2.8.1.12"/>
    </reaction>
</comment>
<dbReference type="InterPro" id="IPR028888">
    <property type="entry name" value="MOCS2B_euk"/>
</dbReference>
<dbReference type="HAMAP" id="MF_03052">
    <property type="entry name" value="MOC2B"/>
    <property type="match status" value="1"/>
</dbReference>
<dbReference type="GO" id="GO:0006777">
    <property type="term" value="P:Mo-molybdopterin cofactor biosynthetic process"/>
    <property type="evidence" value="ECO:0007669"/>
    <property type="project" value="UniProtKB-UniRule"/>
</dbReference>
<dbReference type="Gene3D" id="3.90.1170.40">
    <property type="entry name" value="Molybdopterin biosynthesis MoaE subunit"/>
    <property type="match status" value="1"/>
</dbReference>
<sequence>MAASEVPGADHVTLSHEQLNVNAAVEAVTSPSCGAVSLFVGMTRDNFEGHRVVRLEYEAYESMAQAEMKKICARARCLWPSVGGIALHHRLGVVPIAEASVVIAVAAPHRQAAFEATAFLIDTLKATVPIWKKEVYEKGQCMWKENKECSWSKTQEYSTCSSSSPSGVCHVFYFFTSIYLSFLLLLHKYYFPKPSVN</sequence>
<keyword evidence="3 4" id="KW-0501">Molybdenum cofactor biosynthesis</keyword>